<sequence>MNKLESQMDVLNALPNNQELLGLLNSNPNDETSGAVSLGQRRRISELWQAVQMNGRMEVAEQGIARLSSLIDDMMNQIKTLTAENKLLAAALKEAQDSASLRDRLTELERQLGILQKQQIQDTNLLKGVVHMDALRGLVFWHSLGTAITGIDCITAYANEMEMSSSPTKAYTNEAQERKLIEKLPESSLICPDPSLSSTLRKLGYVASGFDNVLQRINRLEELIALKADRRELEGLGLPPELMERLACLEEIVKELAKEREREGFGTNGSKKQATHNAERRKLNNEGGVQPLTADVGRVQEAHENVHSAKPGMDNTKLEKLETESNTDLPVGDGEPVEVSRNEMRAHIQPEHALLLR</sequence>
<evidence type="ECO:0000313" key="4">
    <source>
        <dbReference type="Proteomes" id="UP000822476"/>
    </source>
</evidence>
<keyword evidence="4" id="KW-1185">Reference proteome</keyword>
<dbReference type="EMBL" id="JTDE01021162">
    <property type="protein sequence ID" value="KAF7233308.1"/>
    <property type="molecule type" value="Genomic_DNA"/>
</dbReference>
<feature type="compositionally biased region" description="Basic and acidic residues" evidence="2">
    <location>
        <begin position="338"/>
        <end position="350"/>
    </location>
</feature>
<dbReference type="OrthoDB" id="5981048at2759"/>
<dbReference type="Proteomes" id="UP000822476">
    <property type="component" value="Unassembled WGS sequence"/>
</dbReference>
<accession>A0A8S9YDX6</accession>
<feature type="region of interest" description="Disordered" evidence="2">
    <location>
        <begin position="303"/>
        <end position="357"/>
    </location>
</feature>
<feature type="region of interest" description="Disordered" evidence="2">
    <location>
        <begin position="260"/>
        <end position="291"/>
    </location>
</feature>
<evidence type="ECO:0000313" key="3">
    <source>
        <dbReference type="EMBL" id="KAF7233308.1"/>
    </source>
</evidence>
<reference evidence="3" key="1">
    <citation type="submission" date="2019-07" db="EMBL/GenBank/DDBJ databases">
        <title>Annotation for the trematode Paragonimus miyazaki's.</title>
        <authorList>
            <person name="Choi Y.-J."/>
        </authorList>
    </citation>
    <scope>NUCLEOTIDE SEQUENCE</scope>
    <source>
        <strain evidence="3">Japan</strain>
    </source>
</reference>
<evidence type="ECO:0000256" key="2">
    <source>
        <dbReference type="SAM" id="MobiDB-lite"/>
    </source>
</evidence>
<protein>
    <submittedName>
        <fullName evidence="3">Uncharacterized protein</fullName>
    </submittedName>
</protein>
<evidence type="ECO:0000256" key="1">
    <source>
        <dbReference type="SAM" id="Coils"/>
    </source>
</evidence>
<proteinExistence type="predicted"/>
<dbReference type="AlphaFoldDB" id="A0A8S9YDX6"/>
<gene>
    <name evidence="3" type="ORF">EG68_02808</name>
</gene>
<name>A0A8S9YDX6_9TREM</name>
<keyword evidence="1" id="KW-0175">Coiled coil</keyword>
<feature type="coiled-coil region" evidence="1">
    <location>
        <begin position="64"/>
        <end position="118"/>
    </location>
</feature>
<comment type="caution">
    <text evidence="3">The sequence shown here is derived from an EMBL/GenBank/DDBJ whole genome shotgun (WGS) entry which is preliminary data.</text>
</comment>
<organism evidence="3 4">
    <name type="scientific">Paragonimus skrjabini miyazakii</name>
    <dbReference type="NCBI Taxonomy" id="59628"/>
    <lineage>
        <taxon>Eukaryota</taxon>
        <taxon>Metazoa</taxon>
        <taxon>Spiralia</taxon>
        <taxon>Lophotrochozoa</taxon>
        <taxon>Platyhelminthes</taxon>
        <taxon>Trematoda</taxon>
        <taxon>Digenea</taxon>
        <taxon>Plagiorchiida</taxon>
        <taxon>Troglotremata</taxon>
        <taxon>Troglotrematidae</taxon>
        <taxon>Paragonimus</taxon>
    </lineage>
</organism>